<dbReference type="STRING" id="1670800.BSQ44_19245"/>
<dbReference type="KEGG" id="meso:BSQ44_19245"/>
<evidence type="ECO:0000313" key="2">
    <source>
        <dbReference type="EMBL" id="APH73270.1"/>
    </source>
</evidence>
<keyword evidence="3" id="KW-1185">Reference proteome</keyword>
<dbReference type="AlphaFoldDB" id="A0A1L3SV66"/>
<name>A0A1L3SV66_9HYPH</name>
<feature type="domain" description="Calcineurin-like phosphoesterase" evidence="1">
    <location>
        <begin position="14"/>
        <end position="212"/>
    </location>
</feature>
<dbReference type="InterPro" id="IPR050126">
    <property type="entry name" value="Ap4A_hydrolase"/>
</dbReference>
<accession>A0A1L3SV66</accession>
<dbReference type="RefSeq" id="WP_072606741.1">
    <property type="nucleotide sequence ID" value="NZ_CP018171.1"/>
</dbReference>
<dbReference type="SUPFAM" id="SSF56300">
    <property type="entry name" value="Metallo-dependent phosphatases"/>
    <property type="match status" value="1"/>
</dbReference>
<protein>
    <submittedName>
        <fullName evidence="2">Serine/threonine protein phosphatase</fullName>
    </submittedName>
</protein>
<dbReference type="EMBL" id="CP018171">
    <property type="protein sequence ID" value="APH73270.1"/>
    <property type="molecule type" value="Genomic_DNA"/>
</dbReference>
<reference evidence="3" key="1">
    <citation type="submission" date="2016-11" db="EMBL/GenBank/DDBJ databases">
        <title>Mesorhizobium oceanicum sp. nov., isolated from deep seawater in South China Sea.</title>
        <authorList>
            <person name="Fu G.-Y."/>
        </authorList>
    </citation>
    <scope>NUCLEOTIDE SEQUENCE [LARGE SCALE GENOMIC DNA]</scope>
    <source>
        <strain evidence="3">B7</strain>
    </source>
</reference>
<dbReference type="InterPro" id="IPR004843">
    <property type="entry name" value="Calcineurin-like_PHP"/>
</dbReference>
<dbReference type="InterPro" id="IPR029052">
    <property type="entry name" value="Metallo-depent_PP-like"/>
</dbReference>
<organism evidence="2 3">
    <name type="scientific">Aquibium oceanicum</name>
    <dbReference type="NCBI Taxonomy" id="1670800"/>
    <lineage>
        <taxon>Bacteria</taxon>
        <taxon>Pseudomonadati</taxon>
        <taxon>Pseudomonadota</taxon>
        <taxon>Alphaproteobacteria</taxon>
        <taxon>Hyphomicrobiales</taxon>
        <taxon>Phyllobacteriaceae</taxon>
        <taxon>Aquibium</taxon>
    </lineage>
</organism>
<dbReference type="PANTHER" id="PTHR42850">
    <property type="entry name" value="METALLOPHOSPHOESTERASE"/>
    <property type="match status" value="1"/>
</dbReference>
<proteinExistence type="predicted"/>
<sequence length="246" mass="27286">MGVHFLKAAGPEDIRVYAIGDVHGRLDLLRRLHDTIRQEIERDRPADWRIVHLGDYVDRGPDSAGVLDFLINAIASDERHIALAGNHDLGFLEFLAKPDPTGLFANFGGRETAASYGVVIAGRDRSGFVEAHGDLCRAVPREHATFLATRPPSVTLGDFFFCHAGIRPGVPLERQDLQDLVWIRKEFLDWPHLHPKVVVHGHTPHHEPQVMPNRVNLDTLAYQSGILTALVIDAGEKRLISTSGES</sequence>
<dbReference type="GO" id="GO:0016791">
    <property type="term" value="F:phosphatase activity"/>
    <property type="evidence" value="ECO:0007669"/>
    <property type="project" value="TreeGrafter"/>
</dbReference>
<dbReference type="Pfam" id="PF00149">
    <property type="entry name" value="Metallophos"/>
    <property type="match status" value="1"/>
</dbReference>
<dbReference type="Gene3D" id="3.60.21.10">
    <property type="match status" value="1"/>
</dbReference>
<gene>
    <name evidence="2" type="ORF">BSQ44_19245</name>
</gene>
<dbReference type="GO" id="GO:0110154">
    <property type="term" value="P:RNA decapping"/>
    <property type="evidence" value="ECO:0007669"/>
    <property type="project" value="TreeGrafter"/>
</dbReference>
<dbReference type="GO" id="GO:0008803">
    <property type="term" value="F:bis(5'-nucleosyl)-tetraphosphatase (symmetrical) activity"/>
    <property type="evidence" value="ECO:0007669"/>
    <property type="project" value="TreeGrafter"/>
</dbReference>
<dbReference type="Proteomes" id="UP000182840">
    <property type="component" value="Chromosome"/>
</dbReference>
<evidence type="ECO:0000313" key="3">
    <source>
        <dbReference type="Proteomes" id="UP000182840"/>
    </source>
</evidence>
<dbReference type="PANTHER" id="PTHR42850:SF4">
    <property type="entry name" value="ZINC-DEPENDENT ENDOPOLYPHOSPHATASE"/>
    <property type="match status" value="1"/>
</dbReference>
<dbReference type="GO" id="GO:0005737">
    <property type="term" value="C:cytoplasm"/>
    <property type="evidence" value="ECO:0007669"/>
    <property type="project" value="TreeGrafter"/>
</dbReference>
<evidence type="ECO:0000259" key="1">
    <source>
        <dbReference type="Pfam" id="PF00149"/>
    </source>
</evidence>